<organism evidence="2 3">
    <name type="scientific">Micromonospora chalcea</name>
    <dbReference type="NCBI Taxonomy" id="1874"/>
    <lineage>
        <taxon>Bacteria</taxon>
        <taxon>Bacillati</taxon>
        <taxon>Actinomycetota</taxon>
        <taxon>Actinomycetes</taxon>
        <taxon>Micromonosporales</taxon>
        <taxon>Micromonosporaceae</taxon>
        <taxon>Micromonospora</taxon>
    </lineage>
</organism>
<dbReference type="EMBL" id="QGTA01000264">
    <property type="protein sequence ID" value="RQW87531.1"/>
    <property type="molecule type" value="Genomic_DNA"/>
</dbReference>
<accession>A0ABX9XWR1</accession>
<evidence type="ECO:0000256" key="1">
    <source>
        <dbReference type="SAM" id="MobiDB-lite"/>
    </source>
</evidence>
<gene>
    <name evidence="2" type="ORF">DLJ60_26060</name>
</gene>
<reference evidence="2 3" key="1">
    <citation type="submission" date="2018-05" db="EMBL/GenBank/DDBJ databases">
        <title>Micromonospora from Atacama Desert.</title>
        <authorList>
            <person name="Carro L."/>
            <person name="Goodfellow M."/>
            <person name="Klenk H.-P."/>
        </authorList>
    </citation>
    <scope>NUCLEOTIDE SEQUENCE [LARGE SCALE GENOMIC DNA]</scope>
    <source>
        <strain evidence="2 3">LB41</strain>
    </source>
</reference>
<dbReference type="Proteomes" id="UP000274694">
    <property type="component" value="Unassembled WGS sequence"/>
</dbReference>
<protein>
    <submittedName>
        <fullName evidence="2">Uncharacterized protein</fullName>
    </submittedName>
</protein>
<feature type="region of interest" description="Disordered" evidence="1">
    <location>
        <begin position="1"/>
        <end position="20"/>
    </location>
</feature>
<sequence>MTGCGEGEVETTAGAGPLDDLDGLVQVGRGCIDVTMKDAGKGKIAEDNGGRLAACGDELPSLL</sequence>
<evidence type="ECO:0000313" key="2">
    <source>
        <dbReference type="EMBL" id="RQW87531.1"/>
    </source>
</evidence>
<comment type="caution">
    <text evidence="2">The sequence shown here is derived from an EMBL/GenBank/DDBJ whole genome shotgun (WGS) entry which is preliminary data.</text>
</comment>
<name>A0ABX9XWR1_MICCH</name>
<proteinExistence type="predicted"/>
<keyword evidence="3" id="KW-1185">Reference proteome</keyword>
<evidence type="ECO:0000313" key="3">
    <source>
        <dbReference type="Proteomes" id="UP000274694"/>
    </source>
</evidence>